<comment type="caution">
    <text evidence="3">The sequence shown here is derived from an EMBL/GenBank/DDBJ whole genome shotgun (WGS) entry which is preliminary data.</text>
</comment>
<dbReference type="GO" id="GO:0003700">
    <property type="term" value="F:DNA-binding transcription factor activity"/>
    <property type="evidence" value="ECO:0007669"/>
    <property type="project" value="TreeGrafter"/>
</dbReference>
<dbReference type="GO" id="GO:0005634">
    <property type="term" value="C:nucleus"/>
    <property type="evidence" value="ECO:0007669"/>
    <property type="project" value="TreeGrafter"/>
</dbReference>
<evidence type="ECO:0000313" key="3">
    <source>
        <dbReference type="EMBL" id="KAF4957342.1"/>
    </source>
</evidence>
<dbReference type="EMBL" id="JABEXW010000731">
    <property type="protein sequence ID" value="KAF4957342.1"/>
    <property type="molecule type" value="Genomic_DNA"/>
</dbReference>
<evidence type="ECO:0000256" key="1">
    <source>
        <dbReference type="ARBA" id="ARBA00023242"/>
    </source>
</evidence>
<evidence type="ECO:0000256" key="2">
    <source>
        <dbReference type="SAM" id="MobiDB-lite"/>
    </source>
</evidence>
<proteinExistence type="predicted"/>
<dbReference type="GO" id="GO:0000976">
    <property type="term" value="F:transcription cis-regulatory region binding"/>
    <property type="evidence" value="ECO:0007669"/>
    <property type="project" value="TreeGrafter"/>
</dbReference>
<accession>A0A8H4TGQ7</accession>
<evidence type="ECO:0000313" key="4">
    <source>
        <dbReference type="Proteomes" id="UP000622797"/>
    </source>
</evidence>
<feature type="compositionally biased region" description="Polar residues" evidence="2">
    <location>
        <begin position="49"/>
        <end position="65"/>
    </location>
</feature>
<dbReference type="OrthoDB" id="4525710at2759"/>
<reference evidence="3" key="2">
    <citation type="submission" date="2020-05" db="EMBL/GenBank/DDBJ databases">
        <authorList>
            <person name="Kim H.-S."/>
            <person name="Proctor R.H."/>
            <person name="Brown D.W."/>
        </authorList>
    </citation>
    <scope>NUCLEOTIDE SEQUENCE</scope>
    <source>
        <strain evidence="3">NRRL 20472</strain>
    </source>
</reference>
<dbReference type="AlphaFoldDB" id="A0A8H4TGQ7"/>
<feature type="region of interest" description="Disordered" evidence="2">
    <location>
        <begin position="33"/>
        <end position="86"/>
    </location>
</feature>
<keyword evidence="4" id="KW-1185">Reference proteome</keyword>
<protein>
    <submittedName>
        <fullName evidence="3">Uncharacterized protein</fullName>
    </submittedName>
</protein>
<sequence length="559" mass="63002">MGEIAFQEYVIISEMMNFTKLTVVVSFTTPQGIDGKVPESPSDDGDSSVPANEPSTTRNQSNSPPDSGGFMPVSIPGHSPPDFEQNRSALALPDQVSDYWGSIASPPGHFTSPTAGTNLAVLDGNSNSTYGMPHSENSSLLPFPRASIPYILDREASSSTSTPQDLQAQHIHTQDAYDFTERQAFLFMTYIHKLAPLTDACDDARHFALEVPRLALQQPMLMNGLLAIASRYDARCCNTNSDLEYTYYHNKCIELLIKAFSEPPETWDSTLLTAVVIARLYEEMDNETDSYYHHLSGTQNLLNHEAMTRFVTQGGLAEAASWVHLRQTIYVYVARRQAVEICLENFERSTVFRRNDDSAYANRSVYILAKIMKLLLPLNSAESPRDLHDGPWELVEMEIDRWYDMRPVSFKPIFYKAADLLNDRAFPLICFAAAVPVIAMQHYYAAKAVLCLNKCNSVGDSIEQDTTRLKNEWENKICFYLCMLMGLALSNDVTNAYYLPAHMLSLCGYVIRDPTERIHTIRYLAKVYDEIKWKTNALIGSLEGQWAEVDQMRESNLFT</sequence>
<dbReference type="Proteomes" id="UP000622797">
    <property type="component" value="Unassembled WGS sequence"/>
</dbReference>
<reference evidence="3" key="1">
    <citation type="journal article" date="2020" name="BMC Genomics">
        <title>Correction to: Identification and distribution of gene clusters required for synthesis of sphingolipid metabolism inhibitors in diverse species of the filamentous fungus Fusarium.</title>
        <authorList>
            <person name="Kim H.S."/>
            <person name="Lohmar J.M."/>
            <person name="Busman M."/>
            <person name="Brown D.W."/>
            <person name="Naumann T.A."/>
            <person name="Divon H.H."/>
            <person name="Lysoe E."/>
            <person name="Uhlig S."/>
            <person name="Proctor R.H."/>
        </authorList>
    </citation>
    <scope>NUCLEOTIDE SEQUENCE</scope>
    <source>
        <strain evidence="3">NRRL 20472</strain>
    </source>
</reference>
<gene>
    <name evidence="3" type="ORF">FSARC_11341</name>
</gene>
<name>A0A8H4TGQ7_9HYPO</name>
<organism evidence="3 4">
    <name type="scientific">Fusarium sarcochroum</name>
    <dbReference type="NCBI Taxonomy" id="1208366"/>
    <lineage>
        <taxon>Eukaryota</taxon>
        <taxon>Fungi</taxon>
        <taxon>Dikarya</taxon>
        <taxon>Ascomycota</taxon>
        <taxon>Pezizomycotina</taxon>
        <taxon>Sordariomycetes</taxon>
        <taxon>Hypocreomycetidae</taxon>
        <taxon>Hypocreales</taxon>
        <taxon>Nectriaceae</taxon>
        <taxon>Fusarium</taxon>
        <taxon>Fusarium lateritium species complex</taxon>
    </lineage>
</organism>
<keyword evidence="1" id="KW-0539">Nucleus</keyword>
<dbReference type="PANTHER" id="PTHR37534:SF25">
    <property type="entry name" value="ZN(II)2CYS6 TRANSCRIPTION FACTOR (EUROFUNG)"/>
    <property type="match status" value="1"/>
</dbReference>
<dbReference type="PANTHER" id="PTHR37534">
    <property type="entry name" value="TRANSCRIPTIONAL ACTIVATOR PROTEIN UGA3"/>
    <property type="match status" value="1"/>
</dbReference>
<dbReference type="GO" id="GO:0045944">
    <property type="term" value="P:positive regulation of transcription by RNA polymerase II"/>
    <property type="evidence" value="ECO:0007669"/>
    <property type="project" value="TreeGrafter"/>
</dbReference>